<evidence type="ECO:0000313" key="2">
    <source>
        <dbReference type="EMBL" id="MBN8237058.1"/>
    </source>
</evidence>
<keyword evidence="1" id="KW-1133">Transmembrane helix</keyword>
<keyword evidence="3" id="KW-1185">Reference proteome</keyword>
<sequence>MKVQRRWETIMEFNNNAFYFLAALLAGYALFSLGDTGGNFFDQFLYYAGYIAMILFSFVLIFTGLARFLKQYQ</sequence>
<accession>A0ABS3E0D2</accession>
<dbReference type="EMBL" id="JAEKJY010000006">
    <property type="protein sequence ID" value="MBN8237058.1"/>
    <property type="molecule type" value="Genomic_DNA"/>
</dbReference>
<gene>
    <name evidence="2" type="ORF">JF544_17510</name>
</gene>
<evidence type="ECO:0000256" key="1">
    <source>
        <dbReference type="SAM" id="Phobius"/>
    </source>
</evidence>
<evidence type="ECO:0008006" key="4">
    <source>
        <dbReference type="Google" id="ProtNLM"/>
    </source>
</evidence>
<comment type="caution">
    <text evidence="2">The sequence shown here is derived from an EMBL/GenBank/DDBJ whole genome shotgun (WGS) entry which is preliminary data.</text>
</comment>
<protein>
    <recommendedName>
        <fullName evidence="4">DUF3955 domain-containing protein</fullName>
    </recommendedName>
</protein>
<feature type="transmembrane region" description="Helical" evidence="1">
    <location>
        <begin position="45"/>
        <end position="69"/>
    </location>
</feature>
<reference evidence="2 3" key="1">
    <citation type="submission" date="2020-12" db="EMBL/GenBank/DDBJ databases">
        <title>Oil enriched cultivation method for isolating marine PHA-producing bacteria.</title>
        <authorList>
            <person name="Zheng W."/>
            <person name="Yu S."/>
            <person name="Huang Y."/>
        </authorList>
    </citation>
    <scope>NUCLEOTIDE SEQUENCE [LARGE SCALE GENOMIC DNA]</scope>
    <source>
        <strain evidence="2 3">SY-2-6</strain>
    </source>
</reference>
<keyword evidence="1" id="KW-0812">Transmembrane</keyword>
<proteinExistence type="predicted"/>
<dbReference type="Proteomes" id="UP000663970">
    <property type="component" value="Unassembled WGS sequence"/>
</dbReference>
<name>A0ABS3E0D2_9BACI</name>
<keyword evidence="1" id="KW-0472">Membrane</keyword>
<organism evidence="2 3">
    <name type="scientific">Halobacillus kuroshimensis</name>
    <dbReference type="NCBI Taxonomy" id="302481"/>
    <lineage>
        <taxon>Bacteria</taxon>
        <taxon>Bacillati</taxon>
        <taxon>Bacillota</taxon>
        <taxon>Bacilli</taxon>
        <taxon>Bacillales</taxon>
        <taxon>Bacillaceae</taxon>
        <taxon>Halobacillus</taxon>
    </lineage>
</organism>
<evidence type="ECO:0000313" key="3">
    <source>
        <dbReference type="Proteomes" id="UP000663970"/>
    </source>
</evidence>
<feature type="transmembrane region" description="Helical" evidence="1">
    <location>
        <begin position="16"/>
        <end position="33"/>
    </location>
</feature>